<organism evidence="2 3">
    <name type="scientific">Rubrivirga marina</name>
    <dbReference type="NCBI Taxonomy" id="1196024"/>
    <lineage>
        <taxon>Bacteria</taxon>
        <taxon>Pseudomonadati</taxon>
        <taxon>Rhodothermota</taxon>
        <taxon>Rhodothermia</taxon>
        <taxon>Rhodothermales</taxon>
        <taxon>Rubricoccaceae</taxon>
        <taxon>Rubrivirga</taxon>
    </lineage>
</organism>
<dbReference type="RefSeq" id="WP_179299694.1">
    <property type="nucleotide sequence ID" value="NZ_MQWD01000001.1"/>
</dbReference>
<dbReference type="Proteomes" id="UP000216339">
    <property type="component" value="Unassembled WGS sequence"/>
</dbReference>
<proteinExistence type="predicted"/>
<gene>
    <name evidence="2" type="ORF">BSZ37_16205</name>
</gene>
<keyword evidence="3" id="KW-1185">Reference proteome</keyword>
<comment type="caution">
    <text evidence="2">The sequence shown here is derived from an EMBL/GenBank/DDBJ whole genome shotgun (WGS) entry which is preliminary data.</text>
</comment>
<evidence type="ECO:0000256" key="1">
    <source>
        <dbReference type="SAM" id="SignalP"/>
    </source>
</evidence>
<name>A0A271J304_9BACT</name>
<evidence type="ECO:0000313" key="2">
    <source>
        <dbReference type="EMBL" id="PAP77872.1"/>
    </source>
</evidence>
<evidence type="ECO:0008006" key="4">
    <source>
        <dbReference type="Google" id="ProtNLM"/>
    </source>
</evidence>
<feature type="chain" id="PRO_5011995472" description="LPS export ABC transporter periplasmic protein LptC" evidence="1">
    <location>
        <begin position="24"/>
        <end position="278"/>
    </location>
</feature>
<dbReference type="AlphaFoldDB" id="A0A271J304"/>
<accession>A0A271J304</accession>
<reference evidence="2 3" key="1">
    <citation type="submission" date="2016-11" db="EMBL/GenBank/DDBJ databases">
        <title>Study of marine rhodopsin-containing bacteria.</title>
        <authorList>
            <person name="Yoshizawa S."/>
            <person name="Kumagai Y."/>
            <person name="Kogure K."/>
        </authorList>
    </citation>
    <scope>NUCLEOTIDE SEQUENCE [LARGE SCALE GENOMIC DNA]</scope>
    <source>
        <strain evidence="2 3">SAORIC-28</strain>
    </source>
</reference>
<dbReference type="PROSITE" id="PS51257">
    <property type="entry name" value="PROKAR_LIPOPROTEIN"/>
    <property type="match status" value="1"/>
</dbReference>
<sequence length="278" mass="29169">MRPPRLLLVVLAALAAVGCTRRAVEGLPPGVGVEDLPESESWNARLRTSADGLPQLEIEAPYLAQFARDTPYVYLGPPPGDTASAPVQIRLFDEGAPRGSVRAREVRLYDDGARVEADGEVWATVSGRDGAQIEAQRLTVEADTITAIGRVRAEIQGEPSARVQAARLRVAPGGAFTASGGAVVELGGQANATVRARTVSGSDGRYTATGGVRVLASGGRTLEAERVVWSESAGRFSAPGAFAFDGPGERVRGVGLSASADLSRYSFRRATGEIEVRE</sequence>
<evidence type="ECO:0000313" key="3">
    <source>
        <dbReference type="Proteomes" id="UP000216339"/>
    </source>
</evidence>
<feature type="signal peptide" evidence="1">
    <location>
        <begin position="1"/>
        <end position="23"/>
    </location>
</feature>
<keyword evidence="1" id="KW-0732">Signal</keyword>
<dbReference type="EMBL" id="MQWD01000001">
    <property type="protein sequence ID" value="PAP77872.1"/>
    <property type="molecule type" value="Genomic_DNA"/>
</dbReference>
<protein>
    <recommendedName>
        <fullName evidence="4">LPS export ABC transporter periplasmic protein LptC</fullName>
    </recommendedName>
</protein>